<evidence type="ECO:0000259" key="1">
    <source>
        <dbReference type="PROSITE" id="PS51186"/>
    </source>
</evidence>
<evidence type="ECO:0000259" key="2">
    <source>
        <dbReference type="PROSITE" id="PS51729"/>
    </source>
</evidence>
<dbReference type="InterPro" id="IPR000182">
    <property type="entry name" value="GNAT_dom"/>
</dbReference>
<dbReference type="Proteomes" id="UP001597252">
    <property type="component" value="Unassembled WGS sequence"/>
</dbReference>
<sequence>MEFQSEPNRFFQTDDDGKLLAEVTFPDIDNGDAYVIDHTFVDPSLRGQGIAAQLVKAVVDLARQEHKLIEPLCPYAKHAFEVTPEYADVLRPTPEG</sequence>
<evidence type="ECO:0000313" key="3">
    <source>
        <dbReference type="EMBL" id="MFD1485184.1"/>
    </source>
</evidence>
<keyword evidence="3" id="KW-0808">Transferase</keyword>
<comment type="caution">
    <text evidence="3">The sequence shown here is derived from an EMBL/GenBank/DDBJ whole genome shotgun (WGS) entry which is preliminary data.</text>
</comment>
<keyword evidence="4" id="KW-1185">Reference proteome</keyword>
<feature type="domain" description="N-acetyltransferase" evidence="1">
    <location>
        <begin position="1"/>
        <end position="96"/>
    </location>
</feature>
<evidence type="ECO:0000313" key="4">
    <source>
        <dbReference type="Proteomes" id="UP001597252"/>
    </source>
</evidence>
<reference evidence="4" key="1">
    <citation type="journal article" date="2019" name="Int. J. Syst. Evol. Microbiol.">
        <title>The Global Catalogue of Microorganisms (GCM) 10K type strain sequencing project: providing services to taxonomists for standard genome sequencing and annotation.</title>
        <authorList>
            <consortium name="The Broad Institute Genomics Platform"/>
            <consortium name="The Broad Institute Genome Sequencing Center for Infectious Disease"/>
            <person name="Wu L."/>
            <person name="Ma J."/>
        </authorList>
    </citation>
    <scope>NUCLEOTIDE SEQUENCE [LARGE SCALE GENOMIC DNA]</scope>
    <source>
        <strain evidence="4">CCM 8903</strain>
    </source>
</reference>
<accession>A0ABW4E5L6</accession>
<gene>
    <name evidence="3" type="ORF">ACFQ5J_08075</name>
</gene>
<dbReference type="EMBL" id="JBHTON010000022">
    <property type="protein sequence ID" value="MFD1485184.1"/>
    <property type="molecule type" value="Genomic_DNA"/>
</dbReference>
<keyword evidence="3" id="KW-0012">Acyltransferase</keyword>
<name>A0ABW4E5L6_9LACO</name>
<dbReference type="InterPro" id="IPR045057">
    <property type="entry name" value="Gcn5-rel_NAT"/>
</dbReference>
<dbReference type="EC" id="2.3.1.-" evidence="3"/>
<dbReference type="InterPro" id="IPR016181">
    <property type="entry name" value="Acyl_CoA_acyltransferase"/>
</dbReference>
<dbReference type="PANTHER" id="PTHR31435:SF10">
    <property type="entry name" value="BSR4717 PROTEIN"/>
    <property type="match status" value="1"/>
</dbReference>
<proteinExistence type="predicted"/>
<dbReference type="RefSeq" id="WP_125754426.1">
    <property type="nucleotide sequence ID" value="NZ_JBHTON010000022.1"/>
</dbReference>
<dbReference type="GO" id="GO:0016746">
    <property type="term" value="F:acyltransferase activity"/>
    <property type="evidence" value="ECO:0007669"/>
    <property type="project" value="UniProtKB-KW"/>
</dbReference>
<dbReference type="Gene3D" id="3.40.630.30">
    <property type="match status" value="1"/>
</dbReference>
<dbReference type="InterPro" id="IPR031165">
    <property type="entry name" value="GNAT_YJDJ"/>
</dbReference>
<protein>
    <submittedName>
        <fullName evidence="3">GNAT family N-acetyltransferase</fullName>
        <ecNumber evidence="3">2.3.1.-</ecNumber>
    </submittedName>
</protein>
<dbReference type="PANTHER" id="PTHR31435">
    <property type="entry name" value="PROTEIN NATD1"/>
    <property type="match status" value="1"/>
</dbReference>
<dbReference type="CDD" id="cd04301">
    <property type="entry name" value="NAT_SF"/>
    <property type="match status" value="1"/>
</dbReference>
<dbReference type="SUPFAM" id="SSF55729">
    <property type="entry name" value="Acyl-CoA N-acyltransferases (Nat)"/>
    <property type="match status" value="1"/>
</dbReference>
<feature type="domain" description="N-acetyltransferase" evidence="2">
    <location>
        <begin position="2"/>
        <end position="91"/>
    </location>
</feature>
<dbReference type="Pfam" id="PF14542">
    <property type="entry name" value="Acetyltransf_CG"/>
    <property type="match status" value="1"/>
</dbReference>
<organism evidence="3 4">
    <name type="scientific">Lacticaseibacillus baoqingensis</name>
    <dbReference type="NCBI Taxonomy" id="2486013"/>
    <lineage>
        <taxon>Bacteria</taxon>
        <taxon>Bacillati</taxon>
        <taxon>Bacillota</taxon>
        <taxon>Bacilli</taxon>
        <taxon>Lactobacillales</taxon>
        <taxon>Lactobacillaceae</taxon>
        <taxon>Lacticaseibacillus</taxon>
    </lineage>
</organism>
<dbReference type="PROSITE" id="PS51186">
    <property type="entry name" value="GNAT"/>
    <property type="match status" value="1"/>
</dbReference>
<dbReference type="PROSITE" id="PS51729">
    <property type="entry name" value="GNAT_YJDJ"/>
    <property type="match status" value="1"/>
</dbReference>